<sequence>MERNRVMTEMNGVYCSTRPMRISAATPKKTTATAVQQPYAVAKAMYPTPVYTTPVQTISAENDMNNTTAFVGNLDPNITEDELRQMFLQFGDIVYVKIPAARGCGFVQFAARTSAEEAIQRMQGAVIGQQVVRLSWGRSPTAKQDVHGTWGQPTDPSQWSAYYGYGQGYDAYSYGATQDPSLYGYGAYAGYLQYPQQAEGSHDPSSISGTASALEQRDELYDPLATPGVDKLNAAYLAVHGSAILGRPLWHRTSSLAQQT</sequence>
<keyword evidence="8" id="KW-1185">Reference proteome</keyword>
<dbReference type="InterPro" id="IPR012677">
    <property type="entry name" value="Nucleotide-bd_a/b_plait_sf"/>
</dbReference>
<evidence type="ECO:0000313" key="8">
    <source>
        <dbReference type="Proteomes" id="UP001630127"/>
    </source>
</evidence>
<proteinExistence type="predicted"/>
<dbReference type="InterPro" id="IPR000504">
    <property type="entry name" value="RRM_dom"/>
</dbReference>
<evidence type="ECO:0000256" key="4">
    <source>
        <dbReference type="ARBA" id="ARBA00057395"/>
    </source>
</evidence>
<dbReference type="GO" id="GO:0003723">
    <property type="term" value="F:RNA binding"/>
    <property type="evidence" value="ECO:0007669"/>
    <property type="project" value="UniProtKB-UniRule"/>
</dbReference>
<name>A0ABD2XTH3_9GENT</name>
<evidence type="ECO:0000256" key="1">
    <source>
        <dbReference type="ARBA" id="ARBA00022664"/>
    </source>
</evidence>
<dbReference type="InterPro" id="IPR050825">
    <property type="entry name" value="RBM42_RBP45_47-like"/>
</dbReference>
<dbReference type="EMBL" id="JBJUIK010000017">
    <property type="protein sequence ID" value="KAL3498343.1"/>
    <property type="molecule type" value="Genomic_DNA"/>
</dbReference>
<keyword evidence="3 5" id="KW-0694">RNA-binding</keyword>
<dbReference type="SMART" id="SM00360">
    <property type="entry name" value="RRM"/>
    <property type="match status" value="1"/>
</dbReference>
<dbReference type="SUPFAM" id="SSF54928">
    <property type="entry name" value="RNA-binding domain, RBD"/>
    <property type="match status" value="1"/>
</dbReference>
<evidence type="ECO:0000256" key="2">
    <source>
        <dbReference type="ARBA" id="ARBA00022737"/>
    </source>
</evidence>
<feature type="domain" description="RRM" evidence="6">
    <location>
        <begin position="67"/>
        <end position="139"/>
    </location>
</feature>
<keyword evidence="2" id="KW-0677">Repeat</keyword>
<dbReference type="PANTHER" id="PTHR47640:SF10">
    <property type="entry name" value="TRNA SELENOCYSTEINE 1-ASSOCIATED PROTEIN 1-RELATED"/>
    <property type="match status" value="1"/>
</dbReference>
<accession>A0ABD2XTH3</accession>
<dbReference type="InterPro" id="IPR035979">
    <property type="entry name" value="RBD_domain_sf"/>
</dbReference>
<gene>
    <name evidence="7" type="ORF">ACH5RR_041075</name>
</gene>
<evidence type="ECO:0000256" key="3">
    <source>
        <dbReference type="ARBA" id="ARBA00022884"/>
    </source>
</evidence>
<comment type="function">
    <text evidence="4">Heterogeneous nuclear ribonucleoprotein (hnRNP)-protein binding the poly(A) tail of mRNA and probably involved in some steps of pre-mRNA maturation.</text>
</comment>
<evidence type="ECO:0000259" key="6">
    <source>
        <dbReference type="PROSITE" id="PS50102"/>
    </source>
</evidence>
<dbReference type="PANTHER" id="PTHR47640">
    <property type="entry name" value="TRNA SELENOCYSTEINE 1-ASSOCIATED PROTEIN 1-RELATED-RELATED"/>
    <property type="match status" value="1"/>
</dbReference>
<reference evidence="7 8" key="1">
    <citation type="submission" date="2024-11" db="EMBL/GenBank/DDBJ databases">
        <title>A near-complete genome assembly of Cinchona calisaya.</title>
        <authorList>
            <person name="Lian D.C."/>
            <person name="Zhao X.W."/>
            <person name="Wei L."/>
        </authorList>
    </citation>
    <scope>NUCLEOTIDE SEQUENCE [LARGE SCALE GENOMIC DNA]</scope>
    <source>
        <tissue evidence="7">Nenye</tissue>
    </source>
</reference>
<organism evidence="7 8">
    <name type="scientific">Cinchona calisaya</name>
    <dbReference type="NCBI Taxonomy" id="153742"/>
    <lineage>
        <taxon>Eukaryota</taxon>
        <taxon>Viridiplantae</taxon>
        <taxon>Streptophyta</taxon>
        <taxon>Embryophyta</taxon>
        <taxon>Tracheophyta</taxon>
        <taxon>Spermatophyta</taxon>
        <taxon>Magnoliopsida</taxon>
        <taxon>eudicotyledons</taxon>
        <taxon>Gunneridae</taxon>
        <taxon>Pentapetalae</taxon>
        <taxon>asterids</taxon>
        <taxon>lamiids</taxon>
        <taxon>Gentianales</taxon>
        <taxon>Rubiaceae</taxon>
        <taxon>Cinchonoideae</taxon>
        <taxon>Cinchoneae</taxon>
        <taxon>Cinchona</taxon>
    </lineage>
</organism>
<dbReference type="Proteomes" id="UP001630127">
    <property type="component" value="Unassembled WGS sequence"/>
</dbReference>
<evidence type="ECO:0000256" key="5">
    <source>
        <dbReference type="PROSITE-ProRule" id="PRU00176"/>
    </source>
</evidence>
<dbReference type="Gene3D" id="3.30.70.330">
    <property type="match status" value="1"/>
</dbReference>
<dbReference type="PROSITE" id="PS50102">
    <property type="entry name" value="RRM"/>
    <property type="match status" value="1"/>
</dbReference>
<evidence type="ECO:0000313" key="7">
    <source>
        <dbReference type="EMBL" id="KAL3498343.1"/>
    </source>
</evidence>
<dbReference type="AlphaFoldDB" id="A0ABD2XTH3"/>
<dbReference type="Pfam" id="PF00076">
    <property type="entry name" value="RRM_1"/>
    <property type="match status" value="1"/>
</dbReference>
<protein>
    <recommendedName>
        <fullName evidence="6">RRM domain-containing protein</fullName>
    </recommendedName>
</protein>
<keyword evidence="1" id="KW-0507">mRNA processing</keyword>
<comment type="caution">
    <text evidence="7">The sequence shown here is derived from an EMBL/GenBank/DDBJ whole genome shotgun (WGS) entry which is preliminary data.</text>
</comment>
<dbReference type="GO" id="GO:0006397">
    <property type="term" value="P:mRNA processing"/>
    <property type="evidence" value="ECO:0007669"/>
    <property type="project" value="UniProtKB-KW"/>
</dbReference>
<dbReference type="FunFam" id="3.30.70.330:FF:000405">
    <property type="entry name" value="polyadenylate-binding protein RBP45"/>
    <property type="match status" value="1"/>
</dbReference>